<dbReference type="Pfam" id="PF00361">
    <property type="entry name" value="Proton_antipo_M"/>
    <property type="match status" value="1"/>
</dbReference>
<feature type="transmembrane region" description="Helical" evidence="8">
    <location>
        <begin position="464"/>
        <end position="482"/>
    </location>
</feature>
<dbReference type="AlphaFoldDB" id="A0A1H3DTC8"/>
<feature type="transmembrane region" description="Helical" evidence="8">
    <location>
        <begin position="317"/>
        <end position="341"/>
    </location>
</feature>
<feature type="transmembrane region" description="Helical" evidence="8">
    <location>
        <begin position="72"/>
        <end position="91"/>
    </location>
</feature>
<evidence type="ECO:0000256" key="8">
    <source>
        <dbReference type="SAM" id="Phobius"/>
    </source>
</evidence>
<proteinExistence type="inferred from homology"/>
<feature type="transmembrane region" description="Helical" evidence="8">
    <location>
        <begin position="560"/>
        <end position="582"/>
    </location>
</feature>
<evidence type="ECO:0000256" key="5">
    <source>
        <dbReference type="ARBA" id="ARBA00022989"/>
    </source>
</evidence>
<organism evidence="10 11">
    <name type="scientific">Nitrosomonas halophila</name>
    <dbReference type="NCBI Taxonomy" id="44576"/>
    <lineage>
        <taxon>Bacteria</taxon>
        <taxon>Pseudomonadati</taxon>
        <taxon>Pseudomonadota</taxon>
        <taxon>Betaproteobacteria</taxon>
        <taxon>Nitrosomonadales</taxon>
        <taxon>Nitrosomonadaceae</taxon>
        <taxon>Nitrosomonas</taxon>
    </lineage>
</organism>
<feature type="transmembrane region" description="Helical" evidence="8">
    <location>
        <begin position="262"/>
        <end position="282"/>
    </location>
</feature>
<keyword evidence="6 8" id="KW-0472">Membrane</keyword>
<dbReference type="EMBL" id="FNOY01000006">
    <property type="protein sequence ID" value="SDX69358.1"/>
    <property type="molecule type" value="Genomic_DNA"/>
</dbReference>
<feature type="transmembrane region" description="Helical" evidence="8">
    <location>
        <begin position="436"/>
        <end position="452"/>
    </location>
</feature>
<feature type="transmembrane region" description="Helical" evidence="8">
    <location>
        <begin position="289"/>
        <end position="311"/>
    </location>
</feature>
<protein>
    <submittedName>
        <fullName evidence="10">Formate hydrogenlyase subunit 3/Multisubunit Na+/H+ antiporter, MnhD subunit</fullName>
    </submittedName>
</protein>
<dbReference type="PANTHER" id="PTHR42703:SF1">
    <property type="entry name" value="NA(+)_H(+) ANTIPORTER SUBUNIT D1"/>
    <property type="match status" value="1"/>
</dbReference>
<feature type="transmembrane region" description="Helical" evidence="8">
    <location>
        <begin position="395"/>
        <end position="415"/>
    </location>
</feature>
<feature type="domain" description="NADH:quinone oxidoreductase/Mrp antiporter transmembrane" evidence="9">
    <location>
        <begin position="120"/>
        <end position="391"/>
    </location>
</feature>
<dbReference type="RefSeq" id="WP_281245706.1">
    <property type="nucleotide sequence ID" value="NZ_FNOY01000006.1"/>
</dbReference>
<feature type="transmembrane region" description="Helical" evidence="8">
    <location>
        <begin position="6"/>
        <end position="25"/>
    </location>
</feature>
<dbReference type="InterPro" id="IPR003918">
    <property type="entry name" value="NADH_UbQ_OxRdtase"/>
</dbReference>
<dbReference type="Proteomes" id="UP000198640">
    <property type="component" value="Unassembled WGS sequence"/>
</dbReference>
<evidence type="ECO:0000256" key="3">
    <source>
        <dbReference type="ARBA" id="ARBA00022475"/>
    </source>
</evidence>
<evidence type="ECO:0000256" key="1">
    <source>
        <dbReference type="ARBA" id="ARBA00004651"/>
    </source>
</evidence>
<feature type="transmembrane region" description="Helical" evidence="8">
    <location>
        <begin position="103"/>
        <end position="120"/>
    </location>
</feature>
<keyword evidence="4 7" id="KW-0812">Transmembrane</keyword>
<evidence type="ECO:0000313" key="10">
    <source>
        <dbReference type="EMBL" id="SDX69358.1"/>
    </source>
</evidence>
<dbReference type="GO" id="GO:0016829">
    <property type="term" value="F:lyase activity"/>
    <property type="evidence" value="ECO:0007669"/>
    <property type="project" value="UniProtKB-KW"/>
</dbReference>
<evidence type="ECO:0000256" key="7">
    <source>
        <dbReference type="RuleBase" id="RU000320"/>
    </source>
</evidence>
<dbReference type="STRING" id="44576.SAMN05421881_10068"/>
<gene>
    <name evidence="10" type="ORF">SAMN05421881_10068</name>
</gene>
<feature type="transmembrane region" description="Helical" evidence="8">
    <location>
        <begin position="198"/>
        <end position="220"/>
    </location>
</feature>
<dbReference type="GO" id="GO:0008137">
    <property type="term" value="F:NADH dehydrogenase (ubiquinone) activity"/>
    <property type="evidence" value="ECO:0007669"/>
    <property type="project" value="InterPro"/>
</dbReference>
<name>A0A1H3DTC8_9PROT</name>
<dbReference type="InterPro" id="IPR001750">
    <property type="entry name" value="ND/Mrp_TM"/>
</dbReference>
<dbReference type="PANTHER" id="PTHR42703">
    <property type="entry name" value="NADH DEHYDROGENASE"/>
    <property type="match status" value="1"/>
</dbReference>
<feature type="transmembrane region" description="Helical" evidence="8">
    <location>
        <begin position="126"/>
        <end position="144"/>
    </location>
</feature>
<reference evidence="10 11" key="1">
    <citation type="submission" date="2016-10" db="EMBL/GenBank/DDBJ databases">
        <authorList>
            <person name="de Groot N.N."/>
        </authorList>
    </citation>
    <scope>NUCLEOTIDE SEQUENCE [LARGE SCALE GENOMIC DNA]</scope>
    <source>
        <strain evidence="10 11">Nm1</strain>
    </source>
</reference>
<comment type="similarity">
    <text evidence="2">Belongs to the CPA3 antiporters (TC 2.A.63) subunit D family.</text>
</comment>
<feature type="transmembrane region" description="Helical" evidence="8">
    <location>
        <begin position="232"/>
        <end position="250"/>
    </location>
</feature>
<accession>A0A1H3DTC8</accession>
<comment type="subcellular location">
    <subcellularLocation>
        <location evidence="1">Cell membrane</location>
        <topology evidence="1">Multi-pass membrane protein</topology>
    </subcellularLocation>
    <subcellularLocation>
        <location evidence="7">Membrane</location>
        <topology evidence="7">Multi-pass membrane protein</topology>
    </subcellularLocation>
</comment>
<keyword evidence="5 8" id="KW-1133">Transmembrane helix</keyword>
<dbReference type="PRINTS" id="PR01437">
    <property type="entry name" value="NUOXDRDTASE4"/>
</dbReference>
<keyword evidence="10" id="KW-0456">Lyase</keyword>
<keyword evidence="11" id="KW-1185">Reference proteome</keyword>
<evidence type="ECO:0000256" key="2">
    <source>
        <dbReference type="ARBA" id="ARBA00005346"/>
    </source>
</evidence>
<keyword evidence="3" id="KW-1003">Cell membrane</keyword>
<feature type="transmembrane region" description="Helical" evidence="8">
    <location>
        <begin position="353"/>
        <end position="375"/>
    </location>
</feature>
<dbReference type="GO" id="GO:0005886">
    <property type="term" value="C:plasma membrane"/>
    <property type="evidence" value="ECO:0007669"/>
    <property type="project" value="UniProtKB-SubCell"/>
</dbReference>
<evidence type="ECO:0000259" key="9">
    <source>
        <dbReference type="Pfam" id="PF00361"/>
    </source>
</evidence>
<dbReference type="InterPro" id="IPR050586">
    <property type="entry name" value="CPA3_Na-H_Antiporter_D"/>
</dbReference>
<feature type="transmembrane region" description="Helical" evidence="8">
    <location>
        <begin position="156"/>
        <end position="178"/>
    </location>
</feature>
<sequence>MNILLPTLLIAAVAWPLLLGLILSLPRRPGIVLRLAPWGALPALLAVIFPSPDPLIEVPWLLLGSLWGLDPVSRPFLLLAGLLWGISGWHASTSISASRQAHFFSWFNLALAGNIGLILAQDMLNFYLFFTLMSLASYGLIIHTRTAEAWRAGTRYIILVMLGEAAIFAALLLAAAAAGTLSFEHARPVLGHSVWLDMILLTAWLGFGIKAGVLGLHVWLPLAHPVAPAPASAVLSGVMIKAGLLGWLRLLPLGETMLPAWGAFWIILGLTAAFYAVVIGLTQRDAKTLLAYSSISQMGILTATIGLGLLTPHAWPAILSALLIYVLHHGLAKGALFLGAGILHQSDTRSQKWVWMGLWLPALALAGAPFTSGMLAKTLLKQQTLQLPEYWAMPWQVLLPASAIATTLLLGRFLLMTAPHNPARPPGNPAPIGWQWPWCILLASIAAFPLGMGRISPFHWTGRALLDSLLPVLAAALSVLYISRSQSRLQQTAKVLNTLHLPPGDMLTVYEQAVMYILAGCRRLGRDDLPRWLDASRQKFLALRTSLDWQKIGTKLETWLAWWPLALTGFILLGLILANASLR</sequence>
<feature type="transmembrane region" description="Helical" evidence="8">
    <location>
        <begin position="32"/>
        <end position="52"/>
    </location>
</feature>
<evidence type="ECO:0000256" key="4">
    <source>
        <dbReference type="ARBA" id="ARBA00022692"/>
    </source>
</evidence>
<dbReference type="GO" id="GO:0042773">
    <property type="term" value="P:ATP synthesis coupled electron transport"/>
    <property type="evidence" value="ECO:0007669"/>
    <property type="project" value="InterPro"/>
</dbReference>
<evidence type="ECO:0000256" key="6">
    <source>
        <dbReference type="ARBA" id="ARBA00023136"/>
    </source>
</evidence>
<evidence type="ECO:0000313" key="11">
    <source>
        <dbReference type="Proteomes" id="UP000198640"/>
    </source>
</evidence>